<dbReference type="Pfam" id="PF01782">
    <property type="entry name" value="RimM"/>
    <property type="match status" value="1"/>
</dbReference>
<evidence type="ECO:0000313" key="8">
    <source>
        <dbReference type="EMBL" id="MFC3196534.1"/>
    </source>
</evidence>
<feature type="domain" description="RimM N-terminal" evidence="6">
    <location>
        <begin position="9"/>
        <end position="89"/>
    </location>
</feature>
<comment type="domain">
    <text evidence="5">The PRC barrel domain binds ribosomal protein uS19.</text>
</comment>
<dbReference type="RefSeq" id="WP_379019339.1">
    <property type="nucleotide sequence ID" value="NZ_JBHRTA010000008.1"/>
</dbReference>
<keyword evidence="9" id="KW-1185">Reference proteome</keyword>
<accession>A0ABV7JEN6</accession>
<evidence type="ECO:0000256" key="4">
    <source>
        <dbReference type="ARBA" id="ARBA00023186"/>
    </source>
</evidence>
<dbReference type="NCBIfam" id="TIGR02273">
    <property type="entry name" value="16S_RimM"/>
    <property type="match status" value="1"/>
</dbReference>
<keyword evidence="4 5" id="KW-0143">Chaperone</keyword>
<dbReference type="InterPro" id="IPR056792">
    <property type="entry name" value="PRC_RimM"/>
</dbReference>
<dbReference type="SUPFAM" id="SSF50346">
    <property type="entry name" value="PRC-barrel domain"/>
    <property type="match status" value="1"/>
</dbReference>
<dbReference type="InterPro" id="IPR011961">
    <property type="entry name" value="RimM"/>
</dbReference>
<dbReference type="Pfam" id="PF24986">
    <property type="entry name" value="PRC_RimM"/>
    <property type="match status" value="1"/>
</dbReference>
<keyword evidence="1 5" id="KW-0963">Cytoplasm</keyword>
<evidence type="ECO:0000259" key="6">
    <source>
        <dbReference type="Pfam" id="PF01782"/>
    </source>
</evidence>
<dbReference type="InterPro" id="IPR036976">
    <property type="entry name" value="RimM_N_sf"/>
</dbReference>
<evidence type="ECO:0000313" key="9">
    <source>
        <dbReference type="Proteomes" id="UP001595526"/>
    </source>
</evidence>
<keyword evidence="3 5" id="KW-0698">rRNA processing</keyword>
<protein>
    <recommendedName>
        <fullName evidence="5">Ribosome maturation factor RimM</fullName>
    </recommendedName>
</protein>
<keyword evidence="2 5" id="KW-0690">Ribosome biogenesis</keyword>
<dbReference type="HAMAP" id="MF_00014">
    <property type="entry name" value="Ribosome_mat_RimM"/>
    <property type="match status" value="1"/>
</dbReference>
<dbReference type="Proteomes" id="UP001595526">
    <property type="component" value="Unassembled WGS sequence"/>
</dbReference>
<feature type="domain" description="Ribosome maturation factor RimM PRC barrel" evidence="7">
    <location>
        <begin position="102"/>
        <end position="168"/>
    </location>
</feature>
<dbReference type="PANTHER" id="PTHR33692">
    <property type="entry name" value="RIBOSOME MATURATION FACTOR RIMM"/>
    <property type="match status" value="1"/>
</dbReference>
<dbReference type="SUPFAM" id="SSF50447">
    <property type="entry name" value="Translation proteins"/>
    <property type="match status" value="1"/>
</dbReference>
<evidence type="ECO:0000256" key="1">
    <source>
        <dbReference type="ARBA" id="ARBA00022490"/>
    </source>
</evidence>
<sequence>MDLIDSFYIGYISKTRGLKGEIQLFFEFEDYQALELDTLFLEIDRKLVPFFVNSVKVLSNRTAYLSLEDVNHIDQAQALVRKKVYLPNSKLPVRDPDDFRMTDLKGFQVFDKTLGELGTIVEVYEYPQQHVASVMYKGNELMFPLNDELIVSIDQGKNRLDVDLPEGLADVYS</sequence>
<evidence type="ECO:0000256" key="2">
    <source>
        <dbReference type="ARBA" id="ARBA00022517"/>
    </source>
</evidence>
<evidence type="ECO:0000259" key="7">
    <source>
        <dbReference type="Pfam" id="PF24986"/>
    </source>
</evidence>
<dbReference type="Gene3D" id="2.40.30.60">
    <property type="entry name" value="RimM"/>
    <property type="match status" value="1"/>
</dbReference>
<proteinExistence type="inferred from homology"/>
<evidence type="ECO:0000256" key="3">
    <source>
        <dbReference type="ARBA" id="ARBA00022552"/>
    </source>
</evidence>
<dbReference type="InterPro" id="IPR011033">
    <property type="entry name" value="PRC_barrel-like_sf"/>
</dbReference>
<comment type="subunit">
    <text evidence="5">Binds ribosomal protein uS19.</text>
</comment>
<dbReference type="Gene3D" id="2.30.30.240">
    <property type="entry name" value="PRC-barrel domain"/>
    <property type="match status" value="1"/>
</dbReference>
<reference evidence="9" key="1">
    <citation type="journal article" date="2019" name="Int. J. Syst. Evol. Microbiol.">
        <title>The Global Catalogue of Microorganisms (GCM) 10K type strain sequencing project: providing services to taxonomists for standard genome sequencing and annotation.</title>
        <authorList>
            <consortium name="The Broad Institute Genomics Platform"/>
            <consortium name="The Broad Institute Genome Sequencing Center for Infectious Disease"/>
            <person name="Wu L."/>
            <person name="Ma J."/>
        </authorList>
    </citation>
    <scope>NUCLEOTIDE SEQUENCE [LARGE SCALE GENOMIC DNA]</scope>
    <source>
        <strain evidence="9">KCTC 52416</strain>
    </source>
</reference>
<dbReference type="InterPro" id="IPR009000">
    <property type="entry name" value="Transl_B-barrel_sf"/>
</dbReference>
<organism evidence="8 9">
    <name type="scientific">Parapedobacter deserti</name>
    <dbReference type="NCBI Taxonomy" id="1912957"/>
    <lineage>
        <taxon>Bacteria</taxon>
        <taxon>Pseudomonadati</taxon>
        <taxon>Bacteroidota</taxon>
        <taxon>Sphingobacteriia</taxon>
        <taxon>Sphingobacteriales</taxon>
        <taxon>Sphingobacteriaceae</taxon>
        <taxon>Parapedobacter</taxon>
    </lineage>
</organism>
<comment type="function">
    <text evidence="5">An accessory protein needed during the final step in the assembly of 30S ribosomal subunit, possibly for assembly of the head region. Essential for efficient processing of 16S rRNA. May be needed both before and after RbfA during the maturation of 16S rRNA. It has affinity for free ribosomal 30S subunits but not for 70S ribosomes.</text>
</comment>
<comment type="subcellular location">
    <subcellularLocation>
        <location evidence="5">Cytoplasm</location>
    </subcellularLocation>
</comment>
<name>A0ABV7JEN6_9SPHI</name>
<gene>
    <name evidence="5 8" type="primary">rimM</name>
    <name evidence="8" type="ORF">ACFOET_02795</name>
</gene>
<comment type="similarity">
    <text evidence="5">Belongs to the RimM family.</text>
</comment>
<evidence type="ECO:0000256" key="5">
    <source>
        <dbReference type="HAMAP-Rule" id="MF_00014"/>
    </source>
</evidence>
<dbReference type="PANTHER" id="PTHR33692:SF1">
    <property type="entry name" value="RIBOSOME MATURATION FACTOR RIMM"/>
    <property type="match status" value="1"/>
</dbReference>
<dbReference type="EMBL" id="JBHRTA010000008">
    <property type="protein sequence ID" value="MFC3196534.1"/>
    <property type="molecule type" value="Genomic_DNA"/>
</dbReference>
<dbReference type="InterPro" id="IPR002676">
    <property type="entry name" value="RimM_N"/>
</dbReference>
<comment type="caution">
    <text evidence="8">The sequence shown here is derived from an EMBL/GenBank/DDBJ whole genome shotgun (WGS) entry which is preliminary data.</text>
</comment>